<reference evidence="4 5" key="1">
    <citation type="submission" date="2024-03" db="EMBL/GenBank/DDBJ databases">
        <title>A high-quality draft genome sequence of Diaporthe vaccinii, a causative agent of upright dieback and viscid rot disease in cranberry plants.</title>
        <authorList>
            <person name="Sarrasin M."/>
            <person name="Lang B.F."/>
            <person name="Burger G."/>
        </authorList>
    </citation>
    <scope>NUCLEOTIDE SEQUENCE [LARGE SCALE GENOMIC DNA]</scope>
    <source>
        <strain evidence="4 5">IS7</strain>
    </source>
</reference>
<accession>A0ABR4FGI2</accession>
<keyword evidence="5" id="KW-1185">Reference proteome</keyword>
<organism evidence="4 5">
    <name type="scientific">Diaporthe vaccinii</name>
    <dbReference type="NCBI Taxonomy" id="105482"/>
    <lineage>
        <taxon>Eukaryota</taxon>
        <taxon>Fungi</taxon>
        <taxon>Dikarya</taxon>
        <taxon>Ascomycota</taxon>
        <taxon>Pezizomycotina</taxon>
        <taxon>Sordariomycetes</taxon>
        <taxon>Sordariomycetidae</taxon>
        <taxon>Diaporthales</taxon>
        <taxon>Diaporthaceae</taxon>
        <taxon>Diaporthe</taxon>
        <taxon>Diaporthe eres species complex</taxon>
    </lineage>
</organism>
<keyword evidence="2" id="KW-0479">Metal-binding</keyword>
<protein>
    <recommendedName>
        <fullName evidence="6">DUF866 domain-containing protein</fullName>
    </recommendedName>
</protein>
<dbReference type="Pfam" id="PF05907">
    <property type="entry name" value="CXXC_Zn-b_euk"/>
    <property type="match status" value="2"/>
</dbReference>
<evidence type="ECO:0000313" key="5">
    <source>
        <dbReference type="Proteomes" id="UP001600888"/>
    </source>
</evidence>
<evidence type="ECO:0000313" key="4">
    <source>
        <dbReference type="EMBL" id="KAL2293621.1"/>
    </source>
</evidence>
<evidence type="ECO:0000256" key="1">
    <source>
        <dbReference type="ARBA" id="ARBA00007818"/>
    </source>
</evidence>
<keyword evidence="3" id="KW-0862">Zinc</keyword>
<dbReference type="InterPro" id="IPR008584">
    <property type="entry name" value="CXXC_Zn-binding_euk"/>
</dbReference>
<evidence type="ECO:0000256" key="3">
    <source>
        <dbReference type="ARBA" id="ARBA00022833"/>
    </source>
</evidence>
<evidence type="ECO:0008006" key="6">
    <source>
        <dbReference type="Google" id="ProtNLM"/>
    </source>
</evidence>
<gene>
    <name evidence="4" type="ORF">FJTKL_05471</name>
</gene>
<comment type="caution">
    <text evidence="4">The sequence shown here is derived from an EMBL/GenBank/DDBJ whole genome shotgun (WGS) entry which is preliminary data.</text>
</comment>
<evidence type="ECO:0000256" key="2">
    <source>
        <dbReference type="ARBA" id="ARBA00022723"/>
    </source>
</evidence>
<comment type="similarity">
    <text evidence="1">Belongs to the UPF0587 family.</text>
</comment>
<dbReference type="EMBL" id="JBAWTH010000001">
    <property type="protein sequence ID" value="KAL2293621.1"/>
    <property type="molecule type" value="Genomic_DNA"/>
</dbReference>
<name>A0ABR4FGI2_9PEZI</name>
<sequence length="195" mass="22125">MYALSATAELGGVTNLRPDDTEGNPFWYTFKVQCTSCRETHANWVGVNRFEMNEMSGSRGEANFVWKCKNCKVWEDGKSFHPKSRCRRGMEAERQPEAGFTDTTCAQRESSATIKAAPVPYEQSEPAKPKNILEFDCRGLEFTDFKPEGEWLAEGSESGTKFTGIDLSEGEWFDYDEKAGDEVSIKDIKWEIKRS</sequence>
<dbReference type="Proteomes" id="UP001600888">
    <property type="component" value="Unassembled WGS sequence"/>
</dbReference>
<dbReference type="PANTHER" id="PTHR12857">
    <property type="entry name" value="CXXC MOTIF CONTAINING ZINC BINDING PROTEIN"/>
    <property type="match status" value="1"/>
</dbReference>
<dbReference type="SUPFAM" id="SSF141678">
    <property type="entry name" value="MAL13P1.257-like"/>
    <property type="match status" value="2"/>
</dbReference>
<dbReference type="PANTHER" id="PTHR12857:SF0">
    <property type="entry name" value="CXXC MOTIF CONTAINING ZINC BINDING PROTEIN"/>
    <property type="match status" value="1"/>
</dbReference>
<proteinExistence type="inferred from homology"/>